<accession>A0AA40F4U5</accession>
<comment type="caution">
    <text evidence="2">The sequence shown here is derived from an EMBL/GenBank/DDBJ whole genome shotgun (WGS) entry which is preliminary data.</text>
</comment>
<feature type="chain" id="PRO_5041345481" description="AA1-like domain-containing protein" evidence="1">
    <location>
        <begin position="21"/>
        <end position="168"/>
    </location>
</feature>
<name>A0AA40F4U5_9PEZI</name>
<keyword evidence="1" id="KW-0732">Signal</keyword>
<reference evidence="2" key="1">
    <citation type="submission" date="2023-06" db="EMBL/GenBank/DDBJ databases">
        <title>Genome-scale phylogeny and comparative genomics of the fungal order Sordariales.</title>
        <authorList>
            <consortium name="Lawrence Berkeley National Laboratory"/>
            <person name="Hensen N."/>
            <person name="Bonometti L."/>
            <person name="Westerberg I."/>
            <person name="Brannstrom I.O."/>
            <person name="Guillou S."/>
            <person name="Cros-Aarteil S."/>
            <person name="Calhoun S."/>
            <person name="Haridas S."/>
            <person name="Kuo A."/>
            <person name="Mondo S."/>
            <person name="Pangilinan J."/>
            <person name="Riley R."/>
            <person name="LaButti K."/>
            <person name="Andreopoulos B."/>
            <person name="Lipzen A."/>
            <person name="Chen C."/>
            <person name="Yanf M."/>
            <person name="Daum C."/>
            <person name="Ng V."/>
            <person name="Clum A."/>
            <person name="Steindorff A."/>
            <person name="Ohm R."/>
            <person name="Martin F."/>
            <person name="Silar P."/>
            <person name="Natvig D."/>
            <person name="Lalanne C."/>
            <person name="Gautier V."/>
            <person name="Ament-velasquez S.L."/>
            <person name="Kruys A."/>
            <person name="Hutchinson M.I."/>
            <person name="Powell A.J."/>
            <person name="Barry K."/>
            <person name="Miller A.N."/>
            <person name="Grigoriev I.V."/>
            <person name="Debuchy R."/>
            <person name="Gladieux P."/>
            <person name="Thoren M.H."/>
            <person name="Johannesson H."/>
        </authorList>
    </citation>
    <scope>NUCLEOTIDE SEQUENCE</scope>
    <source>
        <strain evidence="2">SMH3187-1</strain>
    </source>
</reference>
<feature type="signal peptide" evidence="1">
    <location>
        <begin position="1"/>
        <end position="20"/>
    </location>
</feature>
<dbReference type="Proteomes" id="UP001172155">
    <property type="component" value="Unassembled WGS sequence"/>
</dbReference>
<gene>
    <name evidence="2" type="ORF">B0T18DRAFT_425950</name>
</gene>
<protein>
    <recommendedName>
        <fullName evidence="4">AA1-like domain-containing protein</fullName>
    </recommendedName>
</protein>
<evidence type="ECO:0000256" key="1">
    <source>
        <dbReference type="SAM" id="SignalP"/>
    </source>
</evidence>
<keyword evidence="3" id="KW-1185">Reference proteome</keyword>
<organism evidence="2 3">
    <name type="scientific">Schizothecium vesticola</name>
    <dbReference type="NCBI Taxonomy" id="314040"/>
    <lineage>
        <taxon>Eukaryota</taxon>
        <taxon>Fungi</taxon>
        <taxon>Dikarya</taxon>
        <taxon>Ascomycota</taxon>
        <taxon>Pezizomycotina</taxon>
        <taxon>Sordariomycetes</taxon>
        <taxon>Sordariomycetidae</taxon>
        <taxon>Sordariales</taxon>
        <taxon>Schizotheciaceae</taxon>
        <taxon>Schizothecium</taxon>
    </lineage>
</organism>
<proteinExistence type="predicted"/>
<evidence type="ECO:0000313" key="2">
    <source>
        <dbReference type="EMBL" id="KAK0751283.1"/>
    </source>
</evidence>
<evidence type="ECO:0000313" key="3">
    <source>
        <dbReference type="Proteomes" id="UP001172155"/>
    </source>
</evidence>
<dbReference type="EMBL" id="JAUKUD010000002">
    <property type="protein sequence ID" value="KAK0751283.1"/>
    <property type="molecule type" value="Genomic_DNA"/>
</dbReference>
<dbReference type="AlphaFoldDB" id="A0AA40F4U5"/>
<evidence type="ECO:0008006" key="4">
    <source>
        <dbReference type="Google" id="ProtNLM"/>
    </source>
</evidence>
<sequence>MRPILSQLLVMWSAITAAHASNQPAYSIRDFDPATYNHTQGNQFSGYPNITNFIVQLEGGGEWNTISTYNISFSTTFVDTTNPVVTTHCITLGRVFNPGYLDTDFGGGVLARSIFDFSLNEDRSADLLVMWKPWGGEWKQPACWRELNVTRHIPADEILGPIPMECKF</sequence>